<sequence>MATKIERSRRVTSDCGDRIEGCLLESNSPGNSGETLHTETSVRGNRAYLASHKTYHVNLISLHTFDTCVKTQKCPTTSFMASAQDKYEAHWLVCGEPFKGKETICGRECNMSKSSSGNTQFNSGLVGQK</sequence>
<comment type="caution">
    <text evidence="1">The sequence shown here is derived from an EMBL/GenBank/DDBJ whole genome shotgun (WGS) entry which is preliminary data.</text>
</comment>
<proteinExistence type="predicted"/>
<dbReference type="AlphaFoldDB" id="A0A0V1N9M1"/>
<dbReference type="Proteomes" id="UP000054843">
    <property type="component" value="Unassembled WGS sequence"/>
</dbReference>
<protein>
    <submittedName>
        <fullName evidence="1">Uncharacterized protein</fullName>
    </submittedName>
</protein>
<accession>A0A0V1N9M1</accession>
<dbReference type="EMBL" id="JYDO01000001">
    <property type="protein sequence ID" value="KRZ80712.1"/>
    <property type="molecule type" value="Genomic_DNA"/>
</dbReference>
<gene>
    <name evidence="1" type="ORF">T10_10769</name>
</gene>
<evidence type="ECO:0000313" key="1">
    <source>
        <dbReference type="EMBL" id="KRZ80712.1"/>
    </source>
</evidence>
<organism evidence="1 2">
    <name type="scientific">Trichinella papuae</name>
    <dbReference type="NCBI Taxonomy" id="268474"/>
    <lineage>
        <taxon>Eukaryota</taxon>
        <taxon>Metazoa</taxon>
        <taxon>Ecdysozoa</taxon>
        <taxon>Nematoda</taxon>
        <taxon>Enoplea</taxon>
        <taxon>Dorylaimia</taxon>
        <taxon>Trichinellida</taxon>
        <taxon>Trichinellidae</taxon>
        <taxon>Trichinella</taxon>
    </lineage>
</organism>
<reference evidence="1 2" key="1">
    <citation type="submission" date="2015-01" db="EMBL/GenBank/DDBJ databases">
        <title>Evolution of Trichinella species and genotypes.</title>
        <authorList>
            <person name="Korhonen P.K."/>
            <person name="Edoardo P."/>
            <person name="Giuseppe L.R."/>
            <person name="Gasser R.B."/>
        </authorList>
    </citation>
    <scope>NUCLEOTIDE SEQUENCE [LARGE SCALE GENOMIC DNA]</scope>
    <source>
        <strain evidence="1">ISS1980</strain>
    </source>
</reference>
<name>A0A0V1N9M1_9BILA</name>
<evidence type="ECO:0000313" key="2">
    <source>
        <dbReference type="Proteomes" id="UP000054843"/>
    </source>
</evidence>
<keyword evidence="2" id="KW-1185">Reference proteome</keyword>